<comment type="caution">
    <text evidence="2">The sequence shown here is derived from an EMBL/GenBank/DDBJ whole genome shotgun (WGS) entry which is preliminary data.</text>
</comment>
<sequence length="191" mass="19879">MRSWARFLICGAAGLLVGAGGALWSVRTGTTGSSAPIGPWTTGRDFGSADASARTRAIVAFAGLLALPSREARYYLANVDDAGQPLDGRCAYKVTGGEGGGAWWSLTLYDLDGYLVGNGPRIFSINSAAVAPADHGAWTVNVAPTAQPGRWLPTGGIDRFNLTLRIYLPADGGKANLTRAQLPRIAKQGCA</sequence>
<dbReference type="Proteomes" id="UP000249066">
    <property type="component" value="Unassembled WGS sequence"/>
</dbReference>
<dbReference type="SUPFAM" id="SSF160935">
    <property type="entry name" value="VPA0735-like"/>
    <property type="match status" value="1"/>
</dbReference>
<accession>A0A2W5A407</accession>
<protein>
    <recommendedName>
        <fullName evidence="1">DUF1214 domain-containing protein</fullName>
    </recommendedName>
</protein>
<dbReference type="PANTHER" id="PTHR36509:SF2">
    <property type="entry name" value="BLL3101 PROTEIN"/>
    <property type="match status" value="1"/>
</dbReference>
<evidence type="ECO:0000259" key="1">
    <source>
        <dbReference type="Pfam" id="PF06742"/>
    </source>
</evidence>
<dbReference type="Gene3D" id="2.60.120.600">
    <property type="entry name" value="Domain of unknown function DUF1214, C-terminal domain"/>
    <property type="match status" value="1"/>
</dbReference>
<dbReference type="EMBL" id="QFNN01000107">
    <property type="protein sequence ID" value="PZO87972.1"/>
    <property type="molecule type" value="Genomic_DNA"/>
</dbReference>
<dbReference type="AlphaFoldDB" id="A0A2W5A407"/>
<feature type="domain" description="DUF1214" evidence="1">
    <location>
        <begin position="71"/>
        <end position="170"/>
    </location>
</feature>
<dbReference type="PIRSF" id="PIRSF009471">
    <property type="entry name" value="UCP009471"/>
    <property type="match status" value="1"/>
</dbReference>
<gene>
    <name evidence="2" type="ORF">DI623_13650</name>
</gene>
<evidence type="ECO:0000313" key="2">
    <source>
        <dbReference type="EMBL" id="PZO87972.1"/>
    </source>
</evidence>
<dbReference type="InterPro" id="IPR010621">
    <property type="entry name" value="DUF1214"/>
</dbReference>
<reference evidence="2 3" key="1">
    <citation type="submission" date="2017-08" db="EMBL/GenBank/DDBJ databases">
        <title>Infants hospitalized years apart are colonized by the same room-sourced microbial strains.</title>
        <authorList>
            <person name="Brooks B."/>
            <person name="Olm M.R."/>
            <person name="Firek B.A."/>
            <person name="Baker R."/>
            <person name="Thomas B.C."/>
            <person name="Morowitz M.J."/>
            <person name="Banfield J.F."/>
        </authorList>
    </citation>
    <scope>NUCLEOTIDE SEQUENCE [LARGE SCALE GENOMIC DNA]</scope>
    <source>
        <strain evidence="2">S2_018_000_R2_101</strain>
    </source>
</reference>
<name>A0A2W5A407_9SPHN</name>
<dbReference type="PANTHER" id="PTHR36509">
    <property type="entry name" value="BLL3101 PROTEIN"/>
    <property type="match status" value="1"/>
</dbReference>
<dbReference type="InterPro" id="IPR037049">
    <property type="entry name" value="DUF1214_C_sf"/>
</dbReference>
<dbReference type="Pfam" id="PF06742">
    <property type="entry name" value="DUF1214"/>
    <property type="match status" value="1"/>
</dbReference>
<evidence type="ECO:0000313" key="3">
    <source>
        <dbReference type="Proteomes" id="UP000249066"/>
    </source>
</evidence>
<organism evidence="2 3">
    <name type="scientific">Sphingomonas sanxanigenens</name>
    <dbReference type="NCBI Taxonomy" id="397260"/>
    <lineage>
        <taxon>Bacteria</taxon>
        <taxon>Pseudomonadati</taxon>
        <taxon>Pseudomonadota</taxon>
        <taxon>Alphaproteobacteria</taxon>
        <taxon>Sphingomonadales</taxon>
        <taxon>Sphingomonadaceae</taxon>
        <taxon>Sphingomonas</taxon>
    </lineage>
</organism>
<dbReference type="InterPro" id="IPR012038">
    <property type="entry name" value="UCP009471"/>
</dbReference>
<proteinExistence type="predicted"/>